<evidence type="ECO:0000313" key="3">
    <source>
        <dbReference type="Proteomes" id="UP001164746"/>
    </source>
</evidence>
<feature type="transmembrane region" description="Helical" evidence="1">
    <location>
        <begin position="75"/>
        <end position="93"/>
    </location>
</feature>
<keyword evidence="1" id="KW-1133">Transmembrane helix</keyword>
<accession>A0ABY7E3N7</accession>
<feature type="transmembrane region" description="Helical" evidence="1">
    <location>
        <begin position="18"/>
        <end position="41"/>
    </location>
</feature>
<keyword evidence="1" id="KW-0472">Membrane</keyword>
<gene>
    <name evidence="2" type="ORF">MAR_009971</name>
</gene>
<organism evidence="2 3">
    <name type="scientific">Mya arenaria</name>
    <name type="common">Soft-shell clam</name>
    <dbReference type="NCBI Taxonomy" id="6604"/>
    <lineage>
        <taxon>Eukaryota</taxon>
        <taxon>Metazoa</taxon>
        <taxon>Spiralia</taxon>
        <taxon>Lophotrochozoa</taxon>
        <taxon>Mollusca</taxon>
        <taxon>Bivalvia</taxon>
        <taxon>Autobranchia</taxon>
        <taxon>Heteroconchia</taxon>
        <taxon>Euheterodonta</taxon>
        <taxon>Imparidentia</taxon>
        <taxon>Neoheterodontei</taxon>
        <taxon>Myida</taxon>
        <taxon>Myoidea</taxon>
        <taxon>Myidae</taxon>
        <taxon>Mya</taxon>
    </lineage>
</organism>
<dbReference type="Proteomes" id="UP001164746">
    <property type="component" value="Chromosome 4"/>
</dbReference>
<dbReference type="SUPFAM" id="SSF161070">
    <property type="entry name" value="SNF-like"/>
    <property type="match status" value="1"/>
</dbReference>
<reference evidence="2" key="1">
    <citation type="submission" date="2022-11" db="EMBL/GenBank/DDBJ databases">
        <title>Centuries of genome instability and evolution in soft-shell clam transmissible cancer (bioRxiv).</title>
        <authorList>
            <person name="Hart S.F.M."/>
            <person name="Yonemitsu M.A."/>
            <person name="Giersch R.M."/>
            <person name="Beal B.F."/>
            <person name="Arriagada G."/>
            <person name="Davis B.W."/>
            <person name="Ostrander E.A."/>
            <person name="Goff S.P."/>
            <person name="Metzger M.J."/>
        </authorList>
    </citation>
    <scope>NUCLEOTIDE SEQUENCE</scope>
    <source>
        <strain evidence="2">MELC-2E11</strain>
        <tissue evidence="2">Siphon/mantle</tissue>
    </source>
</reference>
<dbReference type="EMBL" id="CP111015">
    <property type="protein sequence ID" value="WAR03413.1"/>
    <property type="molecule type" value="Genomic_DNA"/>
</dbReference>
<keyword evidence="1" id="KW-0812">Transmembrane</keyword>
<proteinExistence type="predicted"/>
<sequence length="103" mass="11550">MECKHDILWLTYVPNSRTAFVCTFLDMGMAAFNGLVCFSVLGNMAHTLEVPVTEMIPIEMMIQLIGYLFPRLKAGFRIPTLIVITVAMFVLTLPKCTGVHVKQ</sequence>
<evidence type="ECO:0000313" key="2">
    <source>
        <dbReference type="EMBL" id="WAR03413.1"/>
    </source>
</evidence>
<dbReference type="InterPro" id="IPR037272">
    <property type="entry name" value="SNS_sf"/>
</dbReference>
<evidence type="ECO:0000256" key="1">
    <source>
        <dbReference type="SAM" id="Phobius"/>
    </source>
</evidence>
<protein>
    <submittedName>
        <fullName evidence="2">Uncharacterized protein</fullName>
    </submittedName>
</protein>
<keyword evidence="3" id="KW-1185">Reference proteome</keyword>
<name>A0ABY7E3N7_MYAAR</name>